<evidence type="ECO:0000313" key="2">
    <source>
        <dbReference type="EMBL" id="AZA14689.1"/>
    </source>
</evidence>
<dbReference type="Proteomes" id="UP000269019">
    <property type="component" value="Chromosome"/>
</dbReference>
<organism evidence="2 3">
    <name type="scientific">Corynebacterium choanae</name>
    <dbReference type="NCBI Taxonomy" id="1862358"/>
    <lineage>
        <taxon>Bacteria</taxon>
        <taxon>Bacillati</taxon>
        <taxon>Actinomycetota</taxon>
        <taxon>Actinomycetes</taxon>
        <taxon>Mycobacteriales</taxon>
        <taxon>Corynebacteriaceae</taxon>
        <taxon>Corynebacterium</taxon>
    </lineage>
</organism>
<dbReference type="KEGG" id="ccho:CCHOA_11590"/>
<dbReference type="EMBL" id="CP033896">
    <property type="protein sequence ID" value="AZA14689.1"/>
    <property type="molecule type" value="Genomic_DNA"/>
</dbReference>
<protein>
    <recommendedName>
        <fullName evidence="1">DUF4357 domain-containing protein</fullName>
    </recommendedName>
</protein>
<dbReference type="AlphaFoldDB" id="A0A3G6J9W0"/>
<dbReference type="CDD" id="cd10447">
    <property type="entry name" value="GIY-YIG_unchar_2"/>
    <property type="match status" value="1"/>
</dbReference>
<dbReference type="RefSeq" id="WP_123930375.1">
    <property type="nucleotide sequence ID" value="NZ_CP033896.1"/>
</dbReference>
<gene>
    <name evidence="2" type="ORF">CCHOA_11590</name>
</gene>
<reference evidence="2 3" key="1">
    <citation type="submission" date="2018-11" db="EMBL/GenBank/DDBJ databases">
        <authorList>
            <person name="Kleinhagauer T."/>
            <person name="Glaeser S.P."/>
            <person name="Spergser J."/>
            <person name="Ruckert C."/>
            <person name="Kaempfer P."/>
            <person name="Busse H.-J."/>
        </authorList>
    </citation>
    <scope>NUCLEOTIDE SEQUENCE [LARGE SCALE GENOMIC DNA]</scope>
    <source>
        <strain evidence="2 3">200CH</strain>
    </source>
</reference>
<evidence type="ECO:0000313" key="3">
    <source>
        <dbReference type="Proteomes" id="UP000269019"/>
    </source>
</evidence>
<dbReference type="OrthoDB" id="2656488at2"/>
<feature type="domain" description="DUF4357" evidence="1">
    <location>
        <begin position="249"/>
        <end position="289"/>
    </location>
</feature>
<name>A0A3G6J9W0_9CORY</name>
<sequence length="310" mass="34358">MKLPARTIQLFLIDGDPKYRIKATVSNWTGLVLLLPRTCLDWKPSRSDLNQTGVYLLFGRNEDTQFDQVYIGQSCERDNGNGIAGRLAEHMRDPRRDYFTHVIVVTTQNDSFGPTELNYLEHVFYKLAKQAGRYEVTNGPCPAKGKVTEEKEAELNEFITFAQIVIGSLGYKVFDPLDGSHSGSGALTQEAHPPQEEKLTMRYKDVVAYARQSPDGIVILQGSQINPNLTASCPDGVRLARKKLADFVGKDMRTTQDLLFSSPSAAASFVAGASQNGLTQWVLPDGRTLKQAETDESQRAATISNLHDCQ</sequence>
<keyword evidence="3" id="KW-1185">Reference proteome</keyword>
<evidence type="ECO:0000259" key="1">
    <source>
        <dbReference type="Pfam" id="PF14267"/>
    </source>
</evidence>
<dbReference type="Pfam" id="PF14267">
    <property type="entry name" value="DUF4357"/>
    <property type="match status" value="1"/>
</dbReference>
<dbReference type="InterPro" id="IPR025579">
    <property type="entry name" value="DUF4357"/>
</dbReference>
<proteinExistence type="predicted"/>
<accession>A0A3G6J9W0</accession>